<evidence type="ECO:0000313" key="3">
    <source>
        <dbReference type="EMBL" id="KAJ4812944.1"/>
    </source>
</evidence>
<feature type="compositionally biased region" description="Basic residues" evidence="1">
    <location>
        <begin position="437"/>
        <end position="450"/>
    </location>
</feature>
<protein>
    <submittedName>
        <fullName evidence="3">MATH domain-containing protein</fullName>
    </submittedName>
</protein>
<feature type="compositionally biased region" description="Polar residues" evidence="1">
    <location>
        <begin position="20"/>
        <end position="32"/>
    </location>
</feature>
<name>A0AAV8H5E8_9POAL</name>
<feature type="region of interest" description="Disordered" evidence="1">
    <location>
        <begin position="422"/>
        <end position="587"/>
    </location>
</feature>
<evidence type="ECO:0000259" key="2">
    <source>
        <dbReference type="PROSITE" id="PS50144"/>
    </source>
</evidence>
<feature type="compositionally biased region" description="Low complexity" evidence="1">
    <location>
        <begin position="33"/>
        <end position="42"/>
    </location>
</feature>
<feature type="region of interest" description="Disordered" evidence="1">
    <location>
        <begin position="342"/>
        <end position="369"/>
    </location>
</feature>
<dbReference type="SUPFAM" id="SSF49599">
    <property type="entry name" value="TRAF domain-like"/>
    <property type="match status" value="1"/>
</dbReference>
<feature type="region of interest" description="Disordered" evidence="1">
    <location>
        <begin position="20"/>
        <end position="56"/>
    </location>
</feature>
<dbReference type="EMBL" id="JAMFTS010000001">
    <property type="protein sequence ID" value="KAJ4812944.1"/>
    <property type="molecule type" value="Genomic_DNA"/>
</dbReference>
<proteinExistence type="predicted"/>
<feature type="compositionally biased region" description="Polar residues" evidence="1">
    <location>
        <begin position="695"/>
        <end position="712"/>
    </location>
</feature>
<dbReference type="Proteomes" id="UP001140206">
    <property type="component" value="Chromosome 1"/>
</dbReference>
<gene>
    <name evidence="3" type="ORF">LUZ62_025510</name>
</gene>
<feature type="compositionally biased region" description="Polar residues" evidence="1">
    <location>
        <begin position="776"/>
        <end position="802"/>
    </location>
</feature>
<dbReference type="CDD" id="cd00121">
    <property type="entry name" value="MATH"/>
    <property type="match status" value="1"/>
</dbReference>
<sequence>MSVSASDDFEATSRCGSLDANSEWRSIEQVENGTPSTSPPYYDSDDDDDGPKPSELYGRHTWKIEKFQTIKKRELRGDVFDVGGYKWYILIYPQGCDVCNHLSLFLCVANHDKLLPGWSHLAQFSIAVVNKDPKKSKYSDTLHRFWKKEHDWGWKKFMELSKVKDGFIDDDENLIIKAQVQVIRERTNGPFRCLDLHYRRELVRVYLSNVEQVCRHFVEERKNKLSNLVLDKNKWPSFRAFWAGIDRISRRRITRDRTDSILKLLVKHFFIEKEVTSTLVMDALYTGLKVLEWQSRGDNVRLALRLPALDDVPEPLVRIDEDMFVLADDIINLIERAASEPALRQKEEKTAQSGKKDGASGEDGHKDSIEYDERRLTELGRRTMEIFVLGHIFSRIEIAYQEAVALKRQEELIREEELFGSSSDLRGKNGGINKEKRSSKKKQMKQKRNSRKENKGKAKDFTLDGKLVDLSNESDSINNKPEDASDLSDSADLKTEPSQPDLNETNEPEEAMLPSVDVKIQEFTPSGGNRRRLSKSGSRRNKEGSNQFTGASAGAGTGASSPPPDVPTHSGRYYSGSYRGPRSESENLVVSLKDRIKLLQQRLVEVEDSLLKKFNAKELGEVFSKNEGGTESASPSPSASASSSSSPMKNPNKLSSKPSVNLPSQENSKQICEKNTSPAVKPSEPIILTTKDPVTVTSNPVPTNRAQANRPISSSSSSKTENQKQKQKQVTREKCANAATSASSANTTLSSPVTAKVTLQQKPAPQPVFSMAPSAPVSTHAPQSYRNAITGSNTPVMPSQPSAVVPPEHGLRFGTVTIETLNGDTQFESSCQESSISSSVEGPELYEPQNNSSEEDVPEMEPPSLGSHQQSGLGPDEFPHLDIINELLDEDQSNGYNHSFFSRQYSLPDRSGMATDVSSSWTPQPEAYYESFPRVYGSFGTPRVNVSAYSDSQIEVLRNHYAYLRTNIFSVLPGVNVGDVNGYSMYGNHVGEYSTNVTNGGVSNGYTQYYHGMSPNGNLGSLQS</sequence>
<dbReference type="Gene3D" id="2.60.210.10">
    <property type="entry name" value="Apoptosis, Tumor Necrosis Factor Receptor Associated Protein 2, Chain A"/>
    <property type="match status" value="1"/>
</dbReference>
<dbReference type="PANTHER" id="PTHR47477">
    <property type="entry name" value="TNF RECEPTOR-ASSOCIATED FACTOR HOMOLOG 1A"/>
    <property type="match status" value="1"/>
</dbReference>
<feature type="compositionally biased region" description="Basic and acidic residues" evidence="1">
    <location>
        <begin position="451"/>
        <end position="467"/>
    </location>
</feature>
<keyword evidence="4" id="KW-1185">Reference proteome</keyword>
<feature type="compositionally biased region" description="Polar residues" evidence="1">
    <location>
        <begin position="661"/>
        <end position="678"/>
    </location>
</feature>
<dbReference type="InterPro" id="IPR002083">
    <property type="entry name" value="MATH/TRAF_dom"/>
</dbReference>
<feature type="compositionally biased region" description="Low complexity" evidence="1">
    <location>
        <begin position="632"/>
        <end position="659"/>
    </location>
</feature>
<dbReference type="InterPro" id="IPR008974">
    <property type="entry name" value="TRAF-like"/>
</dbReference>
<comment type="caution">
    <text evidence="3">The sequence shown here is derived from an EMBL/GenBank/DDBJ whole genome shotgun (WGS) entry which is preliminary data.</text>
</comment>
<feature type="compositionally biased region" description="Low complexity" evidence="1">
    <location>
        <begin position="736"/>
        <end position="751"/>
    </location>
</feature>
<dbReference type="PANTHER" id="PTHR47477:SF8">
    <property type="entry name" value="TNF RECEPTOR-ASSOCIATED FACTOR HOMOLOG 1A"/>
    <property type="match status" value="1"/>
</dbReference>
<feature type="region of interest" description="Disordered" evidence="1">
    <location>
        <begin position="621"/>
        <end position="803"/>
    </location>
</feature>
<dbReference type="AlphaFoldDB" id="A0AAV8H5E8"/>
<accession>A0AAV8H5E8</accession>
<evidence type="ECO:0000313" key="4">
    <source>
        <dbReference type="Proteomes" id="UP001140206"/>
    </source>
</evidence>
<feature type="compositionally biased region" description="Low complexity" evidence="1">
    <location>
        <begin position="828"/>
        <end position="843"/>
    </location>
</feature>
<feature type="region of interest" description="Disordered" evidence="1">
    <location>
        <begin position="827"/>
        <end position="879"/>
    </location>
</feature>
<dbReference type="InterPro" id="IPR055327">
    <property type="entry name" value="TRAF1A/B"/>
</dbReference>
<feature type="domain" description="MATH" evidence="2">
    <location>
        <begin position="57"/>
        <end position="180"/>
    </location>
</feature>
<reference evidence="3" key="1">
    <citation type="submission" date="2022-08" db="EMBL/GenBank/DDBJ databases">
        <authorList>
            <person name="Marques A."/>
        </authorList>
    </citation>
    <scope>NUCLEOTIDE SEQUENCE</scope>
    <source>
        <strain evidence="3">RhyPub2mFocal</strain>
        <tissue evidence="3">Leaves</tissue>
    </source>
</reference>
<dbReference type="SMART" id="SM00061">
    <property type="entry name" value="MATH"/>
    <property type="match status" value="1"/>
</dbReference>
<feature type="compositionally biased region" description="Basic and acidic residues" evidence="1">
    <location>
        <begin position="343"/>
        <end position="369"/>
    </location>
</feature>
<feature type="compositionally biased region" description="Basic residues" evidence="1">
    <location>
        <begin position="529"/>
        <end position="539"/>
    </location>
</feature>
<evidence type="ECO:0000256" key="1">
    <source>
        <dbReference type="SAM" id="MobiDB-lite"/>
    </source>
</evidence>
<dbReference type="Pfam" id="PF22486">
    <property type="entry name" value="MATH_2"/>
    <property type="match status" value="1"/>
</dbReference>
<organism evidence="3 4">
    <name type="scientific">Rhynchospora pubera</name>
    <dbReference type="NCBI Taxonomy" id="906938"/>
    <lineage>
        <taxon>Eukaryota</taxon>
        <taxon>Viridiplantae</taxon>
        <taxon>Streptophyta</taxon>
        <taxon>Embryophyta</taxon>
        <taxon>Tracheophyta</taxon>
        <taxon>Spermatophyta</taxon>
        <taxon>Magnoliopsida</taxon>
        <taxon>Liliopsida</taxon>
        <taxon>Poales</taxon>
        <taxon>Cyperaceae</taxon>
        <taxon>Cyperoideae</taxon>
        <taxon>Rhynchosporeae</taxon>
        <taxon>Rhynchospora</taxon>
    </lineage>
</organism>
<dbReference type="PROSITE" id="PS50144">
    <property type="entry name" value="MATH"/>
    <property type="match status" value="1"/>
</dbReference>
<feature type="compositionally biased region" description="Low complexity" evidence="1">
    <location>
        <begin position="549"/>
        <end position="560"/>
    </location>
</feature>